<dbReference type="Proteomes" id="UP000823941">
    <property type="component" value="Chromosome 4"/>
</dbReference>
<sequence length="186" mass="19500">MLQVGRVGETGAKSDDVTSAGRGVRIDAGGGTVAPRGARGSRRSEGQAPAGRASRDRSHGERVCGDCGECSSGSASAYKCPGQFVHSGQPEAAGSPRIWRLHVTAPTSPTPAASVLERAPSTAVRHQAQAPHTLPRHALMQQFHIKQTITTALDIFNCDNRPTCDPSYHHRVPADVINLGTGVTGY</sequence>
<feature type="region of interest" description="Disordered" evidence="1">
    <location>
        <begin position="1"/>
        <end position="65"/>
    </location>
</feature>
<gene>
    <name evidence="2" type="ORF">JYU34_002406</name>
</gene>
<protein>
    <submittedName>
        <fullName evidence="2">Uncharacterized protein</fullName>
    </submittedName>
</protein>
<evidence type="ECO:0000313" key="3">
    <source>
        <dbReference type="Proteomes" id="UP000823941"/>
    </source>
</evidence>
<name>A0ABQ7R232_PLUXY</name>
<keyword evidence="3" id="KW-1185">Reference proteome</keyword>
<feature type="compositionally biased region" description="Basic and acidic residues" evidence="1">
    <location>
        <begin position="53"/>
        <end position="64"/>
    </location>
</feature>
<comment type="caution">
    <text evidence="2">The sequence shown here is derived from an EMBL/GenBank/DDBJ whole genome shotgun (WGS) entry which is preliminary data.</text>
</comment>
<organism evidence="2 3">
    <name type="scientific">Plutella xylostella</name>
    <name type="common">Diamondback moth</name>
    <name type="synonym">Plutella maculipennis</name>
    <dbReference type="NCBI Taxonomy" id="51655"/>
    <lineage>
        <taxon>Eukaryota</taxon>
        <taxon>Metazoa</taxon>
        <taxon>Ecdysozoa</taxon>
        <taxon>Arthropoda</taxon>
        <taxon>Hexapoda</taxon>
        <taxon>Insecta</taxon>
        <taxon>Pterygota</taxon>
        <taxon>Neoptera</taxon>
        <taxon>Endopterygota</taxon>
        <taxon>Lepidoptera</taxon>
        <taxon>Glossata</taxon>
        <taxon>Ditrysia</taxon>
        <taxon>Yponomeutoidea</taxon>
        <taxon>Plutellidae</taxon>
        <taxon>Plutella</taxon>
    </lineage>
</organism>
<proteinExistence type="predicted"/>
<reference evidence="2 3" key="1">
    <citation type="submission" date="2021-06" db="EMBL/GenBank/DDBJ databases">
        <title>A haploid diamondback moth (Plutella xylostella L.) genome assembly resolves 31 chromosomes and identifies a diamide resistance mutation.</title>
        <authorList>
            <person name="Ward C.M."/>
            <person name="Perry K.D."/>
            <person name="Baker G."/>
            <person name="Powis K."/>
            <person name="Heckel D.G."/>
            <person name="Baxter S.W."/>
        </authorList>
    </citation>
    <scope>NUCLEOTIDE SEQUENCE [LARGE SCALE GENOMIC DNA]</scope>
    <source>
        <strain evidence="2 3">LV</strain>
        <tissue evidence="2">Single pupa</tissue>
    </source>
</reference>
<dbReference type="EMBL" id="JAHIBW010000004">
    <property type="protein sequence ID" value="KAG7311367.1"/>
    <property type="molecule type" value="Genomic_DNA"/>
</dbReference>
<evidence type="ECO:0000313" key="2">
    <source>
        <dbReference type="EMBL" id="KAG7311367.1"/>
    </source>
</evidence>
<evidence type="ECO:0000256" key="1">
    <source>
        <dbReference type="SAM" id="MobiDB-lite"/>
    </source>
</evidence>
<accession>A0ABQ7R232</accession>